<feature type="transmembrane region" description="Helical" evidence="1">
    <location>
        <begin position="85"/>
        <end position="105"/>
    </location>
</feature>
<name>A0A402BEU1_9CHLR</name>
<keyword evidence="1" id="KW-0812">Transmembrane</keyword>
<protein>
    <submittedName>
        <fullName evidence="2">Uncharacterized protein</fullName>
    </submittedName>
</protein>
<feature type="transmembrane region" description="Helical" evidence="1">
    <location>
        <begin position="29"/>
        <end position="46"/>
    </location>
</feature>
<keyword evidence="1" id="KW-0472">Membrane</keyword>
<keyword evidence="1" id="KW-1133">Transmembrane helix</keyword>
<dbReference type="EMBL" id="BIFT01000002">
    <property type="protein sequence ID" value="GCE29908.1"/>
    <property type="molecule type" value="Genomic_DNA"/>
</dbReference>
<reference evidence="3" key="1">
    <citation type="submission" date="2018-12" db="EMBL/GenBank/DDBJ databases">
        <title>Tengunoibacter tsumagoiensis gen. nov., sp. nov., Dictyobacter kobayashii sp. nov., D. alpinus sp. nov., and D. joshuensis sp. nov. and description of Dictyobacteraceae fam. nov. within the order Ktedonobacterales isolated from Tengu-no-mugimeshi.</title>
        <authorList>
            <person name="Wang C.M."/>
            <person name="Zheng Y."/>
            <person name="Sakai Y."/>
            <person name="Toyoda A."/>
            <person name="Minakuchi Y."/>
            <person name="Abe K."/>
            <person name="Yokota A."/>
            <person name="Yabe S."/>
        </authorList>
    </citation>
    <scope>NUCLEOTIDE SEQUENCE [LARGE SCALE GENOMIC DNA]</scope>
    <source>
        <strain evidence="3">Uno16</strain>
    </source>
</reference>
<evidence type="ECO:0000313" key="3">
    <source>
        <dbReference type="Proteomes" id="UP000287171"/>
    </source>
</evidence>
<proteinExistence type="predicted"/>
<evidence type="ECO:0000313" key="2">
    <source>
        <dbReference type="EMBL" id="GCE29908.1"/>
    </source>
</evidence>
<feature type="transmembrane region" description="Helical" evidence="1">
    <location>
        <begin position="179"/>
        <end position="200"/>
    </location>
</feature>
<evidence type="ECO:0000256" key="1">
    <source>
        <dbReference type="SAM" id="Phobius"/>
    </source>
</evidence>
<comment type="caution">
    <text evidence="2">The sequence shown here is derived from an EMBL/GenBank/DDBJ whole genome shotgun (WGS) entry which is preliminary data.</text>
</comment>
<feature type="transmembrane region" description="Helical" evidence="1">
    <location>
        <begin position="221"/>
        <end position="241"/>
    </location>
</feature>
<feature type="transmembrane region" description="Helical" evidence="1">
    <location>
        <begin position="302"/>
        <end position="327"/>
    </location>
</feature>
<organism evidence="2 3">
    <name type="scientific">Dictyobacter alpinus</name>
    <dbReference type="NCBI Taxonomy" id="2014873"/>
    <lineage>
        <taxon>Bacteria</taxon>
        <taxon>Bacillati</taxon>
        <taxon>Chloroflexota</taxon>
        <taxon>Ktedonobacteria</taxon>
        <taxon>Ktedonobacterales</taxon>
        <taxon>Dictyobacteraceae</taxon>
        <taxon>Dictyobacter</taxon>
    </lineage>
</organism>
<feature type="transmembrane region" description="Helical" evidence="1">
    <location>
        <begin position="247"/>
        <end position="268"/>
    </location>
</feature>
<feature type="transmembrane region" description="Helical" evidence="1">
    <location>
        <begin position="120"/>
        <end position="144"/>
    </location>
</feature>
<keyword evidence="3" id="KW-1185">Reference proteome</keyword>
<gene>
    <name evidence="2" type="ORF">KDA_53920</name>
</gene>
<feature type="transmembrane region" description="Helical" evidence="1">
    <location>
        <begin position="52"/>
        <end position="73"/>
    </location>
</feature>
<feature type="transmembrane region" description="Helical" evidence="1">
    <location>
        <begin position="333"/>
        <end position="355"/>
    </location>
</feature>
<dbReference type="Proteomes" id="UP000287171">
    <property type="component" value="Unassembled WGS sequence"/>
</dbReference>
<accession>A0A402BEU1</accession>
<sequence>MTIMGATFQLIPVIIVAPLRATRFIHLQYPLYLCGVILLLSGFWWGQAWLLIIGGICIVTAVIHYVLVLAITLKQATTHPITMRFLIASLLYLSIVVCLGLTAALNREFWFLGASASSVFLIHITLGVLGWLSCTLIGVSYQLVRMFALAHAHTEHVGKYIFIGLHTSIIMLATWAIFFWLPLLLCGGLLLICTFGLFAYDFSRMFKVRQRKILDVTQFHSICAVTYGVLAFFFSILALFLGWGKPFLLTALGIAVLVGWIGQSTIGYQYKIVPFLVWNIHYGPQVGRQKVPLMRDLLHERWMWISFWLINGGLPLVILCAVCQWTLPLQVSGALVGLGLLIAAMNIMGVALHLLKDPSHQQSLSTPVPFPH</sequence>
<dbReference type="AlphaFoldDB" id="A0A402BEU1"/>